<gene>
    <name evidence="1" type="ORF">NCTC11009_00427</name>
</gene>
<dbReference type="Gene3D" id="3.90.1720.10">
    <property type="entry name" value="endopeptidase domain like (from Nostoc punctiforme)"/>
    <property type="match status" value="1"/>
</dbReference>
<evidence type="ECO:0000313" key="1">
    <source>
        <dbReference type="EMBL" id="SPY07234.1"/>
    </source>
</evidence>
<dbReference type="RefSeq" id="WP_219722170.1">
    <property type="nucleotide sequence ID" value="NZ_CP137240.1"/>
</dbReference>
<dbReference type="InterPro" id="IPR038765">
    <property type="entry name" value="Papain-like_cys_pep_sf"/>
</dbReference>
<dbReference type="EMBL" id="UATH01000001">
    <property type="protein sequence ID" value="SPY07234.1"/>
    <property type="molecule type" value="Genomic_DNA"/>
</dbReference>
<accession>A0A2X1WEX8</accession>
<dbReference type="Proteomes" id="UP000250242">
    <property type="component" value="Unassembled WGS sequence"/>
</dbReference>
<dbReference type="Pfam" id="PF05708">
    <property type="entry name" value="Peptidase_C92"/>
    <property type="match status" value="1"/>
</dbReference>
<reference evidence="1 2" key="1">
    <citation type="submission" date="2018-06" db="EMBL/GenBank/DDBJ databases">
        <authorList>
            <consortium name="Pathogen Informatics"/>
            <person name="Doyle S."/>
        </authorList>
    </citation>
    <scope>NUCLEOTIDE SEQUENCE [LARGE SCALE GENOMIC DNA]</scope>
    <source>
        <strain evidence="1 2">NCTC11009</strain>
    </source>
</reference>
<protein>
    <submittedName>
        <fullName evidence="1">Orthopoxvirus protein of uncharacterized function (DUF830)</fullName>
    </submittedName>
</protein>
<sequence>MLLQDDSPEAVALSKPPVAAQIAEKLAPGDLIFRSGTAYESYVIKRLSGSAFSHIGLVVQGAPEVEIIHATTDDDPARLNQVIRSPLAEFVSPELATHWAVYRLSSLASHERAALVQAVEHSLGLPFSLRASENDVARYCTTIIRDGLPPALQQQLTPRFTSYPGFRGELLFPEAFFALPALELIHTSDERVSDL</sequence>
<organism evidence="1 2">
    <name type="scientific">Oligella urethralis</name>
    <dbReference type="NCBI Taxonomy" id="90245"/>
    <lineage>
        <taxon>Bacteria</taxon>
        <taxon>Pseudomonadati</taxon>
        <taxon>Pseudomonadota</taxon>
        <taxon>Betaproteobacteria</taxon>
        <taxon>Burkholderiales</taxon>
        <taxon>Alcaligenaceae</taxon>
        <taxon>Oligella</taxon>
    </lineage>
</organism>
<evidence type="ECO:0000313" key="2">
    <source>
        <dbReference type="Proteomes" id="UP000250242"/>
    </source>
</evidence>
<dbReference type="AlphaFoldDB" id="A0A2X1WEX8"/>
<dbReference type="SUPFAM" id="SSF54001">
    <property type="entry name" value="Cysteine proteinases"/>
    <property type="match status" value="1"/>
</dbReference>
<proteinExistence type="predicted"/>
<name>A0A2X1WEX8_9BURK</name>
<dbReference type="InterPro" id="IPR024453">
    <property type="entry name" value="Peptidase_C92"/>
</dbReference>